<dbReference type="AlphaFoldDB" id="A0A0D8JCL7"/>
<gene>
    <name evidence="1" type="ORF">LH29_02990</name>
</gene>
<evidence type="ECO:0008006" key="3">
    <source>
        <dbReference type="Google" id="ProtNLM"/>
    </source>
</evidence>
<keyword evidence="2" id="KW-1185">Reference proteome</keyword>
<accession>A0A0D8JCL7</accession>
<dbReference type="Proteomes" id="UP000032544">
    <property type="component" value="Unassembled WGS sequence"/>
</dbReference>
<evidence type="ECO:0000313" key="2">
    <source>
        <dbReference type="Proteomes" id="UP000032544"/>
    </source>
</evidence>
<dbReference type="EMBL" id="JRHC01000001">
    <property type="protein sequence ID" value="KJF44469.1"/>
    <property type="molecule type" value="Genomic_DNA"/>
</dbReference>
<organism evidence="1 2">
    <name type="scientific">Draconibacterium sediminis</name>
    <dbReference type="NCBI Taxonomy" id="1544798"/>
    <lineage>
        <taxon>Bacteria</taxon>
        <taxon>Pseudomonadati</taxon>
        <taxon>Bacteroidota</taxon>
        <taxon>Bacteroidia</taxon>
        <taxon>Marinilabiliales</taxon>
        <taxon>Prolixibacteraceae</taxon>
        <taxon>Draconibacterium</taxon>
    </lineage>
</organism>
<reference evidence="1 2" key="1">
    <citation type="submission" date="2014-09" db="EMBL/GenBank/DDBJ databases">
        <title>Draft Genome Sequence of Draconibacterium sp. JN14CK-3.</title>
        <authorList>
            <person name="Dong C."/>
            <person name="Lai Q."/>
            <person name="Shao Z."/>
        </authorList>
    </citation>
    <scope>NUCLEOTIDE SEQUENCE [LARGE SCALE GENOMIC DNA]</scope>
    <source>
        <strain evidence="1 2">JN14CK-3</strain>
    </source>
</reference>
<dbReference type="SUPFAM" id="SSF52821">
    <property type="entry name" value="Rhodanese/Cell cycle control phosphatase"/>
    <property type="match status" value="1"/>
</dbReference>
<sequence length="146" mass="16627">MKKNITWILGVLLVLVVLVLVRTFNPNLFKRNVSEALTTTAEITVSVQELNDLPNSFSIVELDAEQQRFPNSMVIPFDQLLEKENKEKLAVLDGKILLYSADIATSSKAWVILNQLEFDGIYILSDEENPEALKYKFQPDTTIRLE</sequence>
<name>A0A0D8JCL7_9BACT</name>
<evidence type="ECO:0000313" key="1">
    <source>
        <dbReference type="EMBL" id="KJF44469.1"/>
    </source>
</evidence>
<dbReference type="OrthoDB" id="9896770at2"/>
<protein>
    <recommendedName>
        <fullName evidence="3">Rhodanese domain-containing protein</fullName>
    </recommendedName>
</protein>
<dbReference type="STRING" id="1544798.LH29_02990"/>
<dbReference type="InterPro" id="IPR036873">
    <property type="entry name" value="Rhodanese-like_dom_sf"/>
</dbReference>
<comment type="caution">
    <text evidence="1">The sequence shown here is derived from an EMBL/GenBank/DDBJ whole genome shotgun (WGS) entry which is preliminary data.</text>
</comment>
<proteinExistence type="predicted"/>
<dbReference type="RefSeq" id="WP_045026025.1">
    <property type="nucleotide sequence ID" value="NZ_JRHC01000001.1"/>
</dbReference>